<organism evidence="1 2">
    <name type="scientific">Mycosarcoma maydis</name>
    <name type="common">Corn smut fungus</name>
    <name type="synonym">Ustilago maydis</name>
    <dbReference type="NCBI Taxonomy" id="5270"/>
    <lineage>
        <taxon>Eukaryota</taxon>
        <taxon>Fungi</taxon>
        <taxon>Dikarya</taxon>
        <taxon>Basidiomycota</taxon>
        <taxon>Ustilaginomycotina</taxon>
        <taxon>Ustilaginomycetes</taxon>
        <taxon>Ustilaginales</taxon>
        <taxon>Ustilaginaceae</taxon>
        <taxon>Mycosarcoma</taxon>
    </lineage>
</organism>
<keyword evidence="2" id="KW-1185">Reference proteome</keyword>
<dbReference type="GeneID" id="23564986"/>
<sequence>MIGTRHPRPAECRQSGCLQQNLFRSRLTAPAARKAMERYHVGLAGMLMVSTASRRCYIASAGVAVDAVEDQHDIDRVGWWSGGIEQPPQSSSSSHHFGQRRSYRHIANTAMSVLYCAIFNPPHGPLPANTSERQLRHLASRLTGWQQTRELEVEGKRAADALSIVGGQAGARSGIVALILKAGLY</sequence>
<dbReference type="RefSeq" id="XP_011391275.1">
    <property type="nucleotide sequence ID" value="XM_011392973.1"/>
</dbReference>
<gene>
    <name evidence="1" type="ORF">UMAG_04968</name>
</gene>
<proteinExistence type="predicted"/>
<dbReference type="Proteomes" id="UP000000561">
    <property type="component" value="Chromosome 15"/>
</dbReference>
<dbReference type="VEuPathDB" id="FungiDB:UMAG_04968"/>
<evidence type="ECO:0000313" key="2">
    <source>
        <dbReference type="Proteomes" id="UP000000561"/>
    </source>
</evidence>
<protein>
    <submittedName>
        <fullName evidence="1">Uncharacterized protein</fullName>
    </submittedName>
</protein>
<dbReference type="InParanoid" id="A0A0D1DS49"/>
<dbReference type="EMBL" id="CM003154">
    <property type="protein sequence ID" value="KIS67099.1"/>
    <property type="molecule type" value="Genomic_DNA"/>
</dbReference>
<evidence type="ECO:0000313" key="1">
    <source>
        <dbReference type="EMBL" id="KIS67099.1"/>
    </source>
</evidence>
<name>A0A0D1DS49_MYCMD</name>
<accession>A0A0D1DS49</accession>
<reference evidence="1 2" key="1">
    <citation type="journal article" date="2006" name="Nature">
        <title>Insights from the genome of the biotrophic fungal plant pathogen Ustilago maydis.</title>
        <authorList>
            <person name="Kamper J."/>
            <person name="Kahmann R."/>
            <person name="Bolker M."/>
            <person name="Ma L.J."/>
            <person name="Brefort T."/>
            <person name="Saville B.J."/>
            <person name="Banuett F."/>
            <person name="Kronstad J.W."/>
            <person name="Gold S.E."/>
            <person name="Muller O."/>
            <person name="Perlin M.H."/>
            <person name="Wosten H.A."/>
            <person name="de Vries R."/>
            <person name="Ruiz-Herrera J."/>
            <person name="Reynaga-Pena C.G."/>
            <person name="Snetselaar K."/>
            <person name="McCann M."/>
            <person name="Perez-Martin J."/>
            <person name="Feldbrugge M."/>
            <person name="Basse C.W."/>
            <person name="Steinberg G."/>
            <person name="Ibeas J.I."/>
            <person name="Holloman W."/>
            <person name="Guzman P."/>
            <person name="Farman M."/>
            <person name="Stajich J.E."/>
            <person name="Sentandreu R."/>
            <person name="Gonzalez-Prieto J.M."/>
            <person name="Kennell J.C."/>
            <person name="Molina L."/>
            <person name="Schirawski J."/>
            <person name="Mendoza-Mendoza A."/>
            <person name="Greilinger D."/>
            <person name="Munch K."/>
            <person name="Rossel N."/>
            <person name="Scherer M."/>
            <person name="Vranes M."/>
            <person name="Ladendorf O."/>
            <person name="Vincon V."/>
            <person name="Fuchs U."/>
            <person name="Sandrock B."/>
            <person name="Meng S."/>
            <person name="Ho E.C."/>
            <person name="Cahill M.J."/>
            <person name="Boyce K.J."/>
            <person name="Klose J."/>
            <person name="Klosterman S.J."/>
            <person name="Deelstra H.J."/>
            <person name="Ortiz-Castellanos L."/>
            <person name="Li W."/>
            <person name="Sanchez-Alonso P."/>
            <person name="Schreier P.H."/>
            <person name="Hauser-Hahn I."/>
            <person name="Vaupel M."/>
            <person name="Koopmann E."/>
            <person name="Friedrich G."/>
            <person name="Voss H."/>
            <person name="Schluter T."/>
            <person name="Margolis J."/>
            <person name="Platt D."/>
            <person name="Swimmer C."/>
            <person name="Gnirke A."/>
            <person name="Chen F."/>
            <person name="Vysotskaia V."/>
            <person name="Mannhaupt G."/>
            <person name="Guldener U."/>
            <person name="Munsterkotter M."/>
            <person name="Haase D."/>
            <person name="Oesterheld M."/>
            <person name="Mewes H.W."/>
            <person name="Mauceli E.W."/>
            <person name="DeCaprio D."/>
            <person name="Wade C.M."/>
            <person name="Butler J."/>
            <person name="Young S."/>
            <person name="Jaffe D.B."/>
            <person name="Calvo S."/>
            <person name="Nusbaum C."/>
            <person name="Galagan J."/>
            <person name="Birren B.W."/>
        </authorList>
    </citation>
    <scope>NUCLEOTIDE SEQUENCE [LARGE SCALE GENOMIC DNA]</scope>
    <source>
        <strain evidence="2">DSM 14603 / FGSC 9021 / UM521</strain>
    </source>
</reference>
<dbReference type="AlphaFoldDB" id="A0A0D1DS49"/>
<dbReference type="KEGG" id="uma:UMAG_04968"/>